<keyword evidence="2" id="KW-1185">Reference proteome</keyword>
<reference evidence="2" key="1">
    <citation type="journal article" date="2017" name="Nat. Ecol. Evol.">
        <title>Genome expansion and lineage-specific genetic innovations in the forest pathogenic fungi Armillaria.</title>
        <authorList>
            <person name="Sipos G."/>
            <person name="Prasanna A.N."/>
            <person name="Walter M.C."/>
            <person name="O'Connor E."/>
            <person name="Balint B."/>
            <person name="Krizsan K."/>
            <person name="Kiss B."/>
            <person name="Hess J."/>
            <person name="Varga T."/>
            <person name="Slot J."/>
            <person name="Riley R."/>
            <person name="Boka B."/>
            <person name="Rigling D."/>
            <person name="Barry K."/>
            <person name="Lee J."/>
            <person name="Mihaltcheva S."/>
            <person name="LaButti K."/>
            <person name="Lipzen A."/>
            <person name="Waldron R."/>
            <person name="Moloney N.M."/>
            <person name="Sperisen C."/>
            <person name="Kredics L."/>
            <person name="Vagvoelgyi C."/>
            <person name="Patrignani A."/>
            <person name="Fitzpatrick D."/>
            <person name="Nagy I."/>
            <person name="Doyle S."/>
            <person name="Anderson J.B."/>
            <person name="Grigoriev I.V."/>
            <person name="Gueldener U."/>
            <person name="Muensterkoetter M."/>
            <person name="Nagy L.G."/>
        </authorList>
    </citation>
    <scope>NUCLEOTIDE SEQUENCE [LARGE SCALE GENOMIC DNA]</scope>
    <source>
        <strain evidence="2">C18/9</strain>
    </source>
</reference>
<accession>A0A284S744</accession>
<dbReference type="OrthoDB" id="2996083at2759"/>
<evidence type="ECO:0000313" key="1">
    <source>
        <dbReference type="EMBL" id="SJL16820.1"/>
    </source>
</evidence>
<dbReference type="AlphaFoldDB" id="A0A284S744"/>
<dbReference type="EMBL" id="FUEG01000038">
    <property type="protein sequence ID" value="SJL16820.1"/>
    <property type="molecule type" value="Genomic_DNA"/>
</dbReference>
<dbReference type="OMA" id="CAINGED"/>
<sequence>MVSITSSLIIGPPKLSFTVTTPFPLQALTKEIMMLYTEAIACAINGEDDGTCLEVLKDNLINLVEKEGGTWSASPSFHATRQSLSENKPLVMKAMSVIAEAGHVMPRDSHNWSMCLARITKDMTPDKVRELKGQCSVTVWAALVFSNIRLTPARVLNAEKVRKVKISEWDLFPSPLQVPCGNCIR</sequence>
<dbReference type="Proteomes" id="UP000219338">
    <property type="component" value="Unassembled WGS sequence"/>
</dbReference>
<proteinExistence type="predicted"/>
<gene>
    <name evidence="1" type="ORF">ARMOST_20349</name>
</gene>
<organism evidence="1 2">
    <name type="scientific">Armillaria ostoyae</name>
    <name type="common">Armillaria root rot fungus</name>
    <dbReference type="NCBI Taxonomy" id="47428"/>
    <lineage>
        <taxon>Eukaryota</taxon>
        <taxon>Fungi</taxon>
        <taxon>Dikarya</taxon>
        <taxon>Basidiomycota</taxon>
        <taxon>Agaricomycotina</taxon>
        <taxon>Agaricomycetes</taxon>
        <taxon>Agaricomycetidae</taxon>
        <taxon>Agaricales</taxon>
        <taxon>Marasmiineae</taxon>
        <taxon>Physalacriaceae</taxon>
        <taxon>Armillaria</taxon>
    </lineage>
</organism>
<name>A0A284S744_ARMOS</name>
<protein>
    <submittedName>
        <fullName evidence="1">Uncharacterized protein</fullName>
    </submittedName>
</protein>
<evidence type="ECO:0000313" key="2">
    <source>
        <dbReference type="Proteomes" id="UP000219338"/>
    </source>
</evidence>